<proteinExistence type="predicted"/>
<dbReference type="EMBL" id="JAAXLS010000009">
    <property type="protein sequence ID" value="NKQ54510.1"/>
    <property type="molecule type" value="Genomic_DNA"/>
</dbReference>
<evidence type="ECO:0000256" key="1">
    <source>
        <dbReference type="ARBA" id="ARBA00023125"/>
    </source>
</evidence>
<dbReference type="InterPro" id="IPR036390">
    <property type="entry name" value="WH_DNA-bd_sf"/>
</dbReference>
<dbReference type="PROSITE" id="PS51197">
    <property type="entry name" value="HTH_RRF2_2"/>
    <property type="match status" value="1"/>
</dbReference>
<comment type="caution">
    <text evidence="3">The sequence shown here is derived from an EMBL/GenBank/DDBJ whole genome shotgun (WGS) entry which is preliminary data.</text>
</comment>
<sequence length="142" mass="15026">MELTRFTDLALRVILRLAQPGTSDGLGGREVAAAVGAGTAELDPVLDRLARLDLVTVDPVSGAVALAPSARDVSIGWIVRHLEGMGDVVDCGGSSPCPLVCGCRLRAALREAQQAFFRTLDPILVRDVVPRRTLSLGMPVIR</sequence>
<comment type="cofactor">
    <cofactor evidence="2">
        <name>[2Fe-2S] cluster</name>
        <dbReference type="ChEBI" id="CHEBI:190135"/>
    </cofactor>
</comment>
<keyword evidence="4" id="KW-1185">Reference proteome</keyword>
<gene>
    <name evidence="3" type="ORF">HFP15_16645</name>
</gene>
<dbReference type="PANTHER" id="PTHR33221:SF4">
    <property type="entry name" value="HTH-TYPE TRANSCRIPTIONAL REPRESSOR NSRR"/>
    <property type="match status" value="1"/>
</dbReference>
<dbReference type="InterPro" id="IPR036388">
    <property type="entry name" value="WH-like_DNA-bd_sf"/>
</dbReference>
<keyword evidence="1" id="KW-0238">DNA-binding</keyword>
<evidence type="ECO:0000256" key="2">
    <source>
        <dbReference type="ARBA" id="ARBA00034078"/>
    </source>
</evidence>
<dbReference type="Gene3D" id="1.10.10.10">
    <property type="entry name" value="Winged helix-like DNA-binding domain superfamily/Winged helix DNA-binding domain"/>
    <property type="match status" value="1"/>
</dbReference>
<protein>
    <submittedName>
        <fullName evidence="3">Transcriptional regulator</fullName>
    </submittedName>
</protein>
<dbReference type="Proteomes" id="UP000715441">
    <property type="component" value="Unassembled WGS sequence"/>
</dbReference>
<dbReference type="SUPFAM" id="SSF46785">
    <property type="entry name" value="Winged helix' DNA-binding domain"/>
    <property type="match status" value="1"/>
</dbReference>
<dbReference type="RefSeq" id="WP_168516461.1">
    <property type="nucleotide sequence ID" value="NZ_JAAXLS010000009.1"/>
</dbReference>
<name>A0ABX1J3X9_9PSEU</name>
<dbReference type="InterPro" id="IPR000944">
    <property type="entry name" value="Tscrpt_reg_Rrf2"/>
</dbReference>
<dbReference type="Pfam" id="PF02082">
    <property type="entry name" value="Rrf2"/>
    <property type="match status" value="1"/>
</dbReference>
<accession>A0ABX1J3X9</accession>
<evidence type="ECO:0000313" key="4">
    <source>
        <dbReference type="Proteomes" id="UP000715441"/>
    </source>
</evidence>
<evidence type="ECO:0000313" key="3">
    <source>
        <dbReference type="EMBL" id="NKQ54510.1"/>
    </source>
</evidence>
<organism evidence="3 4">
    <name type="scientific">Amycolatopsis acididurans</name>
    <dbReference type="NCBI Taxonomy" id="2724524"/>
    <lineage>
        <taxon>Bacteria</taxon>
        <taxon>Bacillati</taxon>
        <taxon>Actinomycetota</taxon>
        <taxon>Actinomycetes</taxon>
        <taxon>Pseudonocardiales</taxon>
        <taxon>Pseudonocardiaceae</taxon>
        <taxon>Amycolatopsis</taxon>
    </lineage>
</organism>
<reference evidence="3 4" key="1">
    <citation type="submission" date="2020-04" db="EMBL/GenBank/DDBJ databases">
        <title>Novel species.</title>
        <authorList>
            <person name="Teo W.F.A."/>
            <person name="Lipun K."/>
            <person name="Srisuk N."/>
            <person name="Duangmal K."/>
        </authorList>
    </citation>
    <scope>NUCLEOTIDE SEQUENCE [LARGE SCALE GENOMIC DNA]</scope>
    <source>
        <strain evidence="3 4">K13G38</strain>
    </source>
</reference>
<dbReference type="PANTHER" id="PTHR33221">
    <property type="entry name" value="WINGED HELIX-TURN-HELIX TRANSCRIPTIONAL REGULATOR, RRF2 FAMILY"/>
    <property type="match status" value="1"/>
</dbReference>